<protein>
    <submittedName>
        <fullName evidence="2">Uncharacterized protein</fullName>
    </submittedName>
</protein>
<gene>
    <name evidence="2" type="ORF">GCM10025883_21620</name>
</gene>
<proteinExistence type="predicted"/>
<evidence type="ECO:0000313" key="2">
    <source>
        <dbReference type="EMBL" id="GMA40117.1"/>
    </source>
</evidence>
<accession>A0ABQ6ITR8</accession>
<keyword evidence="3" id="KW-1185">Reference proteome</keyword>
<comment type="caution">
    <text evidence="2">The sequence shown here is derived from an EMBL/GenBank/DDBJ whole genome shotgun (WGS) entry which is preliminary data.</text>
</comment>
<feature type="region of interest" description="Disordered" evidence="1">
    <location>
        <begin position="157"/>
        <end position="176"/>
    </location>
</feature>
<dbReference type="Proteomes" id="UP001157126">
    <property type="component" value="Unassembled WGS sequence"/>
</dbReference>
<evidence type="ECO:0000313" key="3">
    <source>
        <dbReference type="Proteomes" id="UP001157126"/>
    </source>
</evidence>
<evidence type="ECO:0000256" key="1">
    <source>
        <dbReference type="SAM" id="MobiDB-lite"/>
    </source>
</evidence>
<reference evidence="3" key="1">
    <citation type="journal article" date="2019" name="Int. J. Syst. Evol. Microbiol.">
        <title>The Global Catalogue of Microorganisms (GCM) 10K type strain sequencing project: providing services to taxonomists for standard genome sequencing and annotation.</title>
        <authorList>
            <consortium name="The Broad Institute Genomics Platform"/>
            <consortium name="The Broad Institute Genome Sequencing Center for Infectious Disease"/>
            <person name="Wu L."/>
            <person name="Ma J."/>
        </authorList>
    </citation>
    <scope>NUCLEOTIDE SEQUENCE [LARGE SCALE GENOMIC DNA]</scope>
    <source>
        <strain evidence="3">NBRC 113072</strain>
    </source>
</reference>
<dbReference type="EMBL" id="BSUO01000001">
    <property type="protein sequence ID" value="GMA40117.1"/>
    <property type="molecule type" value="Genomic_DNA"/>
</dbReference>
<sequence length="176" mass="17999">MLAALFSVAPRPPRVTTLAAVFAAFQVLAHVVFHEVTGAVSMSMPAAGGQGLHAGGHGGHGGHEMVQAALAHAATGEAIQALPAAHTPSPLMITTHLLATVVLAWIAGPAAQQVRGVLRRVLLPLPRLDVDVVRHAADALVVPRISREVGVTVSSAVLRSGSPPPEPNPTIEGLHS</sequence>
<name>A0ABQ6ITR8_9MICO</name>
<organism evidence="2 3">
    <name type="scientific">Mobilicoccus caccae</name>
    <dbReference type="NCBI Taxonomy" id="1859295"/>
    <lineage>
        <taxon>Bacteria</taxon>
        <taxon>Bacillati</taxon>
        <taxon>Actinomycetota</taxon>
        <taxon>Actinomycetes</taxon>
        <taxon>Micrococcales</taxon>
        <taxon>Dermatophilaceae</taxon>
        <taxon>Mobilicoccus</taxon>
    </lineage>
</organism>